<dbReference type="EMBL" id="WTYR01000001">
    <property type="protein sequence ID" value="MXP10633.1"/>
    <property type="molecule type" value="Genomic_DNA"/>
</dbReference>
<proteinExistence type="predicted"/>
<dbReference type="EC" id="2.7.7.65" evidence="1"/>
<protein>
    <recommendedName>
        <fullName evidence="1">diguanylate cyclase</fullName>
        <ecNumber evidence="1">2.7.7.65</ecNumber>
    </recommendedName>
</protein>
<keyword evidence="7" id="KW-1185">Reference proteome</keyword>
<accession>A0A6I4U6Y6</accession>
<keyword evidence="4" id="KW-0732">Signal</keyword>
<dbReference type="PROSITE" id="PS51257">
    <property type="entry name" value="PROKAR_LIPOPROTEIN"/>
    <property type="match status" value="1"/>
</dbReference>
<dbReference type="AlphaFoldDB" id="A0A6I4U6Y6"/>
<comment type="caution">
    <text evidence="6">The sequence shown here is derived from an EMBL/GenBank/DDBJ whole genome shotgun (WGS) entry which is preliminary data.</text>
</comment>
<dbReference type="GO" id="GO:0043709">
    <property type="term" value="P:cell adhesion involved in single-species biofilm formation"/>
    <property type="evidence" value="ECO:0007669"/>
    <property type="project" value="TreeGrafter"/>
</dbReference>
<evidence type="ECO:0000259" key="5">
    <source>
        <dbReference type="PROSITE" id="PS50887"/>
    </source>
</evidence>
<evidence type="ECO:0000256" key="1">
    <source>
        <dbReference type="ARBA" id="ARBA00012528"/>
    </source>
</evidence>
<dbReference type="Pfam" id="PF00990">
    <property type="entry name" value="GGDEF"/>
    <property type="match status" value="1"/>
</dbReference>
<feature type="chain" id="PRO_5026230352" description="diguanylate cyclase" evidence="4">
    <location>
        <begin position="26"/>
        <end position="562"/>
    </location>
</feature>
<comment type="catalytic activity">
    <reaction evidence="2">
        <text>2 GTP = 3',3'-c-di-GMP + 2 diphosphate</text>
        <dbReference type="Rhea" id="RHEA:24898"/>
        <dbReference type="ChEBI" id="CHEBI:33019"/>
        <dbReference type="ChEBI" id="CHEBI:37565"/>
        <dbReference type="ChEBI" id="CHEBI:58805"/>
        <dbReference type="EC" id="2.7.7.65"/>
    </reaction>
</comment>
<dbReference type="GO" id="GO:0005886">
    <property type="term" value="C:plasma membrane"/>
    <property type="evidence" value="ECO:0007669"/>
    <property type="project" value="TreeGrafter"/>
</dbReference>
<keyword evidence="3" id="KW-1133">Transmembrane helix</keyword>
<feature type="transmembrane region" description="Helical" evidence="3">
    <location>
        <begin position="165"/>
        <end position="189"/>
    </location>
</feature>
<dbReference type="PROSITE" id="PS50887">
    <property type="entry name" value="GGDEF"/>
    <property type="match status" value="1"/>
</dbReference>
<dbReference type="RefSeq" id="WP_160617212.1">
    <property type="nucleotide sequence ID" value="NZ_WTYR01000001.1"/>
</dbReference>
<dbReference type="InterPro" id="IPR029787">
    <property type="entry name" value="Nucleotide_cyclase"/>
</dbReference>
<evidence type="ECO:0000256" key="3">
    <source>
        <dbReference type="SAM" id="Phobius"/>
    </source>
</evidence>
<sequence>MGAILGRIGMVLALVCACLAAPAAAATLDPSCVLSTSDDLSVENVRSDPRWVCDDSFALGSARFNWLRFDGTDRADYRFFAMEARAFDSIKVYRVARDGLIGSKALLPDDVHIDESNGVFVPLPDVGDPQGPVFVRIDGYAKFRDAPRVRLLESVEEFQQSVPKLVFAALLMGLVLAPCILATMLAYALRQAFVAWYALMCSGMALTIAMTSGLAISWLTWNLSVFLAFERLGYVLIVFASCQFARDFIEQEALSAGVRSALRWSGIAILVAGVLNALVVQNPVLFGSAQLVVLAVLIVAFGQALRRGSLWVRYQLAGWSFAMVLVADMALKGVGHGGFLDTDFFIVYYAMVWEILVVATGVTHRVLMLRSDRDRARQLAIEMETLAERDPLTGLLNRRAIDLRFGDLKAEGFTACALLDLDHFKSINDEFGHTTGDEVLVAVGAALAPDDDTVAIRVGGEEFMLLMRGDNIEERAKRRLAAISLRTARDVDLLDRIVTASMGLAQFSDAAAAECSLEDYYMRADVLLYRAKQAGRNKLVAAEVGMHDIGQTAELTKERHVA</sequence>
<dbReference type="InterPro" id="IPR000160">
    <property type="entry name" value="GGDEF_dom"/>
</dbReference>
<feature type="transmembrane region" description="Helical" evidence="3">
    <location>
        <begin position="261"/>
        <end position="279"/>
    </location>
</feature>
<keyword evidence="3" id="KW-0472">Membrane</keyword>
<dbReference type="NCBIfam" id="TIGR00254">
    <property type="entry name" value="GGDEF"/>
    <property type="match status" value="1"/>
</dbReference>
<evidence type="ECO:0000313" key="6">
    <source>
        <dbReference type="EMBL" id="MXP10633.1"/>
    </source>
</evidence>
<keyword evidence="3" id="KW-0812">Transmembrane</keyword>
<dbReference type="CDD" id="cd01949">
    <property type="entry name" value="GGDEF"/>
    <property type="match status" value="1"/>
</dbReference>
<dbReference type="OrthoDB" id="9759607at2"/>
<dbReference type="Proteomes" id="UP000429229">
    <property type="component" value="Unassembled WGS sequence"/>
</dbReference>
<dbReference type="SUPFAM" id="SSF55073">
    <property type="entry name" value="Nucleotide cyclase"/>
    <property type="match status" value="1"/>
</dbReference>
<dbReference type="Gene3D" id="3.30.70.270">
    <property type="match status" value="1"/>
</dbReference>
<dbReference type="InterPro" id="IPR011623">
    <property type="entry name" value="7TMR_DISM_rcpt_extracell_dom1"/>
</dbReference>
<evidence type="ECO:0000313" key="7">
    <source>
        <dbReference type="Proteomes" id="UP000429229"/>
    </source>
</evidence>
<dbReference type="GO" id="GO:0052621">
    <property type="term" value="F:diguanylate cyclase activity"/>
    <property type="evidence" value="ECO:0007669"/>
    <property type="project" value="UniProtKB-EC"/>
</dbReference>
<dbReference type="Pfam" id="PF07695">
    <property type="entry name" value="7TMR-DISM_7TM"/>
    <property type="match status" value="1"/>
</dbReference>
<organism evidence="6 7">
    <name type="scientific">Alteriqipengyuania halimionae</name>
    <dbReference type="NCBI Taxonomy" id="1926630"/>
    <lineage>
        <taxon>Bacteria</taxon>
        <taxon>Pseudomonadati</taxon>
        <taxon>Pseudomonadota</taxon>
        <taxon>Alphaproteobacteria</taxon>
        <taxon>Sphingomonadales</taxon>
        <taxon>Erythrobacteraceae</taxon>
        <taxon>Alteriqipengyuania</taxon>
    </lineage>
</organism>
<feature type="transmembrane region" description="Helical" evidence="3">
    <location>
        <begin position="346"/>
        <end position="367"/>
    </location>
</feature>
<dbReference type="InterPro" id="IPR043128">
    <property type="entry name" value="Rev_trsase/Diguanyl_cyclase"/>
</dbReference>
<evidence type="ECO:0000256" key="2">
    <source>
        <dbReference type="ARBA" id="ARBA00034247"/>
    </source>
</evidence>
<dbReference type="PANTHER" id="PTHR45138">
    <property type="entry name" value="REGULATORY COMPONENTS OF SENSORY TRANSDUCTION SYSTEM"/>
    <property type="match status" value="1"/>
</dbReference>
<feature type="transmembrane region" description="Helical" evidence="3">
    <location>
        <begin position="196"/>
        <end position="219"/>
    </location>
</feature>
<reference evidence="6 7" key="1">
    <citation type="submission" date="2019-12" db="EMBL/GenBank/DDBJ databases">
        <title>Genomic-based taxomic classification of the family Erythrobacteraceae.</title>
        <authorList>
            <person name="Xu L."/>
        </authorList>
    </citation>
    <scope>NUCLEOTIDE SEQUENCE [LARGE SCALE GENOMIC DNA]</scope>
    <source>
        <strain evidence="6 7">LMG 29519</strain>
    </source>
</reference>
<dbReference type="GO" id="GO:1902201">
    <property type="term" value="P:negative regulation of bacterial-type flagellum-dependent cell motility"/>
    <property type="evidence" value="ECO:0007669"/>
    <property type="project" value="TreeGrafter"/>
</dbReference>
<gene>
    <name evidence="6" type="ORF">GRI68_10635</name>
</gene>
<dbReference type="InterPro" id="IPR050469">
    <property type="entry name" value="Diguanylate_Cyclase"/>
</dbReference>
<evidence type="ECO:0000256" key="4">
    <source>
        <dbReference type="SAM" id="SignalP"/>
    </source>
</evidence>
<feature type="domain" description="GGDEF" evidence="5">
    <location>
        <begin position="412"/>
        <end position="544"/>
    </location>
</feature>
<feature type="transmembrane region" description="Helical" evidence="3">
    <location>
        <begin position="285"/>
        <end position="304"/>
    </location>
</feature>
<feature type="transmembrane region" description="Helical" evidence="3">
    <location>
        <begin position="316"/>
        <end position="334"/>
    </location>
</feature>
<name>A0A6I4U6Y6_9SPHN</name>
<dbReference type="SMART" id="SM00267">
    <property type="entry name" value="GGDEF"/>
    <property type="match status" value="1"/>
</dbReference>
<dbReference type="PANTHER" id="PTHR45138:SF9">
    <property type="entry name" value="DIGUANYLATE CYCLASE DGCM-RELATED"/>
    <property type="match status" value="1"/>
</dbReference>
<feature type="signal peptide" evidence="4">
    <location>
        <begin position="1"/>
        <end position="25"/>
    </location>
</feature>